<proteinExistence type="predicted"/>
<accession>A0ACB7YVC8</accession>
<keyword evidence="2" id="KW-1185">Reference proteome</keyword>
<reference evidence="1 2" key="1">
    <citation type="journal article" date="2021" name="Hortic Res">
        <title>High-quality reference genome and annotation aids understanding of berry development for evergreen blueberry (Vaccinium darrowii).</title>
        <authorList>
            <person name="Yu J."/>
            <person name="Hulse-Kemp A.M."/>
            <person name="Babiker E."/>
            <person name="Staton M."/>
        </authorList>
    </citation>
    <scope>NUCLEOTIDE SEQUENCE [LARGE SCALE GENOMIC DNA]</scope>
    <source>
        <strain evidence="2">cv. NJ 8807/NJ 8810</strain>
        <tissue evidence="1">Young leaf</tissue>
    </source>
</reference>
<evidence type="ECO:0000313" key="2">
    <source>
        <dbReference type="Proteomes" id="UP000828048"/>
    </source>
</evidence>
<comment type="caution">
    <text evidence="1">The sequence shown here is derived from an EMBL/GenBank/DDBJ whole genome shotgun (WGS) entry which is preliminary data.</text>
</comment>
<protein>
    <submittedName>
        <fullName evidence="1">Uncharacterized protein</fullName>
    </submittedName>
</protein>
<gene>
    <name evidence="1" type="ORF">Vadar_012947</name>
</gene>
<organism evidence="1 2">
    <name type="scientific">Vaccinium darrowii</name>
    <dbReference type="NCBI Taxonomy" id="229202"/>
    <lineage>
        <taxon>Eukaryota</taxon>
        <taxon>Viridiplantae</taxon>
        <taxon>Streptophyta</taxon>
        <taxon>Embryophyta</taxon>
        <taxon>Tracheophyta</taxon>
        <taxon>Spermatophyta</taxon>
        <taxon>Magnoliopsida</taxon>
        <taxon>eudicotyledons</taxon>
        <taxon>Gunneridae</taxon>
        <taxon>Pentapetalae</taxon>
        <taxon>asterids</taxon>
        <taxon>Ericales</taxon>
        <taxon>Ericaceae</taxon>
        <taxon>Vaccinioideae</taxon>
        <taxon>Vaccinieae</taxon>
        <taxon>Vaccinium</taxon>
    </lineage>
</organism>
<sequence length="90" mass="9997">MLGAAQMGSGGQMFVLVAAMTLLGVLRLVICEGKGYEEPLNCKKLECPSYEVIDSQKEYEIRSYKNAMWMSTPIINSTSYKDGSNRGFDM</sequence>
<dbReference type="Proteomes" id="UP000828048">
    <property type="component" value="Chromosome 3"/>
</dbReference>
<evidence type="ECO:0000313" key="1">
    <source>
        <dbReference type="EMBL" id="KAH7857461.1"/>
    </source>
</evidence>
<name>A0ACB7YVC8_9ERIC</name>
<dbReference type="EMBL" id="CM037153">
    <property type="protein sequence ID" value="KAH7857461.1"/>
    <property type="molecule type" value="Genomic_DNA"/>
</dbReference>